<dbReference type="GO" id="GO:0003977">
    <property type="term" value="F:UDP-N-acetylglucosamine diphosphorylase activity"/>
    <property type="evidence" value="ECO:0007669"/>
    <property type="project" value="UniProtKB-EC"/>
</dbReference>
<evidence type="ECO:0000256" key="7">
    <source>
        <dbReference type="ARBA" id="ARBA00048493"/>
    </source>
</evidence>
<evidence type="ECO:0000256" key="4">
    <source>
        <dbReference type="ARBA" id="ARBA00022695"/>
    </source>
</evidence>
<comment type="catalytic activity">
    <reaction evidence="7">
        <text>N-acetyl-alpha-D-glucosamine 1-phosphate + UTP + H(+) = UDP-N-acetyl-alpha-D-glucosamine + diphosphate</text>
        <dbReference type="Rhea" id="RHEA:13509"/>
        <dbReference type="ChEBI" id="CHEBI:15378"/>
        <dbReference type="ChEBI" id="CHEBI:33019"/>
        <dbReference type="ChEBI" id="CHEBI:46398"/>
        <dbReference type="ChEBI" id="CHEBI:57705"/>
        <dbReference type="ChEBI" id="CHEBI:57776"/>
        <dbReference type="EC" id="2.7.7.23"/>
    </reaction>
</comment>
<gene>
    <name evidence="10" type="ORF">A2720_01225</name>
</gene>
<dbReference type="InterPro" id="IPR029044">
    <property type="entry name" value="Nucleotide-diphossugar_trans"/>
</dbReference>
<evidence type="ECO:0000313" key="10">
    <source>
        <dbReference type="EMBL" id="OGE81145.1"/>
    </source>
</evidence>
<comment type="similarity">
    <text evidence="1">In the C-terminal section; belongs to the transferase hexapeptide repeat family.</text>
</comment>
<dbReference type="GO" id="GO:0019134">
    <property type="term" value="F:glucosamine-1-phosphate N-acetyltransferase activity"/>
    <property type="evidence" value="ECO:0007669"/>
    <property type="project" value="UniProtKB-EC"/>
</dbReference>
<dbReference type="PANTHER" id="PTHR43584">
    <property type="entry name" value="NUCLEOTIDYL TRANSFERASE"/>
    <property type="match status" value="1"/>
</dbReference>
<organism evidence="10 11">
    <name type="scientific">Candidatus Doudnabacteria bacterium RIFCSPHIGHO2_01_FULL_46_24</name>
    <dbReference type="NCBI Taxonomy" id="1817825"/>
    <lineage>
        <taxon>Bacteria</taxon>
        <taxon>Candidatus Doudnaibacteriota</taxon>
    </lineage>
</organism>
<evidence type="ECO:0000256" key="8">
    <source>
        <dbReference type="ARBA" id="ARBA00049628"/>
    </source>
</evidence>
<name>A0A1F5NTZ6_9BACT</name>
<evidence type="ECO:0000256" key="3">
    <source>
        <dbReference type="ARBA" id="ARBA00022679"/>
    </source>
</evidence>
<proteinExistence type="inferred from homology"/>
<evidence type="ECO:0000313" key="11">
    <source>
        <dbReference type="Proteomes" id="UP000178892"/>
    </source>
</evidence>
<dbReference type="STRING" id="1817825.A2720_01225"/>
<keyword evidence="3" id="KW-0808">Transferase</keyword>
<accession>A0A1F5NTZ6</accession>
<comment type="similarity">
    <text evidence="2">In the N-terminal section; belongs to the N-acetylglucosamine-1-phosphate uridyltransferase family.</text>
</comment>
<dbReference type="PANTHER" id="PTHR43584:SF3">
    <property type="entry name" value="BIFUNCTIONAL PROTEIN GLMU"/>
    <property type="match status" value="1"/>
</dbReference>
<dbReference type="EMBL" id="MFEL01000010">
    <property type="protein sequence ID" value="OGE81145.1"/>
    <property type="molecule type" value="Genomic_DNA"/>
</dbReference>
<dbReference type="Proteomes" id="UP000178892">
    <property type="component" value="Unassembled WGS sequence"/>
</dbReference>
<dbReference type="AlphaFoldDB" id="A0A1F5NTZ6"/>
<evidence type="ECO:0000256" key="6">
    <source>
        <dbReference type="ARBA" id="ARBA00048247"/>
    </source>
</evidence>
<evidence type="ECO:0000256" key="2">
    <source>
        <dbReference type="ARBA" id="ARBA00007947"/>
    </source>
</evidence>
<feature type="domain" description="MobA-like NTP transferase" evidence="9">
    <location>
        <begin position="1"/>
        <end position="107"/>
    </location>
</feature>
<sequence length="233" mass="26424">MGASDLPKVLVHLKNVPLISWLLKEVEKLGLESRPIVVVKHKYQLVQSALGSSFKYVFQNDEHGTGAAVKAAVPHVSAEHALILYGDMPFIKSQSLQRLIQHHLQRNLEFTMFSSTVPHFEGIYASHFGFGRLLRENGNLVRNVELVDASDQEKNILEVNPSIYLFQTEWLKRNIDAVRQNKHGEFYLTDLLEIGIRNGTRIETIPVDPLEAFGINTSQQLMQADEILDRVTK</sequence>
<evidence type="ECO:0000259" key="9">
    <source>
        <dbReference type="Pfam" id="PF12804"/>
    </source>
</evidence>
<keyword evidence="4" id="KW-0548">Nucleotidyltransferase</keyword>
<comment type="catalytic activity">
    <reaction evidence="6">
        <text>alpha-D-glucosamine 1-phosphate + acetyl-CoA = N-acetyl-alpha-D-glucosamine 1-phosphate + CoA + H(+)</text>
        <dbReference type="Rhea" id="RHEA:13725"/>
        <dbReference type="ChEBI" id="CHEBI:15378"/>
        <dbReference type="ChEBI" id="CHEBI:57287"/>
        <dbReference type="ChEBI" id="CHEBI:57288"/>
        <dbReference type="ChEBI" id="CHEBI:57776"/>
        <dbReference type="ChEBI" id="CHEBI:58516"/>
        <dbReference type="EC" id="2.3.1.157"/>
    </reaction>
</comment>
<comment type="caution">
    <text evidence="10">The sequence shown here is derived from an EMBL/GenBank/DDBJ whole genome shotgun (WGS) entry which is preliminary data.</text>
</comment>
<comment type="function">
    <text evidence="8">Catalyzes the last two sequential reactions in the de novo biosynthetic pathway for UDP-N-acetylglucosamine (UDP-GlcNAc). The C-terminal domain catalyzes the transfer of acetyl group from acetyl coenzyme A to glucosamine-1-phosphate (GlcN-1-P) to produce N-acetylglucosamine-1-phosphate (GlcNAc-1-P), which is converted into UDP-GlcNAc by the transfer of uridine 5-monophosphate (from uridine 5-triphosphate), a reaction catalyzed by the N-terminal domain.</text>
</comment>
<keyword evidence="5" id="KW-0012">Acyltransferase</keyword>
<dbReference type="SUPFAM" id="SSF53448">
    <property type="entry name" value="Nucleotide-diphospho-sugar transferases"/>
    <property type="match status" value="1"/>
</dbReference>
<dbReference type="Pfam" id="PF12804">
    <property type="entry name" value="NTP_transf_3"/>
    <property type="match status" value="1"/>
</dbReference>
<dbReference type="Gene3D" id="3.90.550.10">
    <property type="entry name" value="Spore Coat Polysaccharide Biosynthesis Protein SpsA, Chain A"/>
    <property type="match status" value="1"/>
</dbReference>
<dbReference type="InterPro" id="IPR050065">
    <property type="entry name" value="GlmU-like"/>
</dbReference>
<evidence type="ECO:0000256" key="1">
    <source>
        <dbReference type="ARBA" id="ARBA00007707"/>
    </source>
</evidence>
<dbReference type="InterPro" id="IPR025877">
    <property type="entry name" value="MobA-like_NTP_Trfase"/>
</dbReference>
<protein>
    <recommendedName>
        <fullName evidence="9">MobA-like NTP transferase domain-containing protein</fullName>
    </recommendedName>
</protein>
<evidence type="ECO:0000256" key="5">
    <source>
        <dbReference type="ARBA" id="ARBA00023315"/>
    </source>
</evidence>
<reference evidence="10 11" key="1">
    <citation type="journal article" date="2016" name="Nat. Commun.">
        <title>Thousands of microbial genomes shed light on interconnected biogeochemical processes in an aquifer system.</title>
        <authorList>
            <person name="Anantharaman K."/>
            <person name="Brown C.T."/>
            <person name="Hug L.A."/>
            <person name="Sharon I."/>
            <person name="Castelle C.J."/>
            <person name="Probst A.J."/>
            <person name="Thomas B.C."/>
            <person name="Singh A."/>
            <person name="Wilkins M.J."/>
            <person name="Karaoz U."/>
            <person name="Brodie E.L."/>
            <person name="Williams K.H."/>
            <person name="Hubbard S.S."/>
            <person name="Banfield J.F."/>
        </authorList>
    </citation>
    <scope>NUCLEOTIDE SEQUENCE [LARGE SCALE GENOMIC DNA]</scope>
</reference>